<evidence type="ECO:0000256" key="1">
    <source>
        <dbReference type="ARBA" id="ARBA00004635"/>
    </source>
</evidence>
<dbReference type="PANTHER" id="PTHR35789">
    <property type="entry name" value="SPORE GERMINATION PROTEIN B3"/>
    <property type="match status" value="1"/>
</dbReference>
<dbReference type="Pfam" id="PF05504">
    <property type="entry name" value="Spore_GerAC"/>
    <property type="match status" value="1"/>
</dbReference>
<evidence type="ECO:0000256" key="7">
    <source>
        <dbReference type="ARBA" id="ARBA00023288"/>
    </source>
</evidence>
<dbReference type="EMBL" id="CP042593">
    <property type="protein sequence ID" value="QED48225.1"/>
    <property type="molecule type" value="Genomic_DNA"/>
</dbReference>
<evidence type="ECO:0000256" key="6">
    <source>
        <dbReference type="ARBA" id="ARBA00023139"/>
    </source>
</evidence>
<dbReference type="Gene3D" id="3.30.300.210">
    <property type="entry name" value="Nutrient germinant receptor protein C, domain 3"/>
    <property type="match status" value="1"/>
</dbReference>
<protein>
    <submittedName>
        <fullName evidence="10">Ger(X)C family spore germination protein</fullName>
    </submittedName>
</protein>
<dbReference type="Pfam" id="PF25198">
    <property type="entry name" value="Spore_GerAC_N"/>
    <property type="match status" value="1"/>
</dbReference>
<evidence type="ECO:0000256" key="2">
    <source>
        <dbReference type="ARBA" id="ARBA00007886"/>
    </source>
</evidence>
<keyword evidence="4" id="KW-0732">Signal</keyword>
<accession>A0A5B8Z570</accession>
<keyword evidence="7" id="KW-0449">Lipoprotein</keyword>
<evidence type="ECO:0000259" key="8">
    <source>
        <dbReference type="Pfam" id="PF05504"/>
    </source>
</evidence>
<sequence>MNSRKYNWVYILLCTIVLTGCWGHQEINEVILVQTTGIDKGKNNKVKLTIEFLKITGSSQGPSGLMGKKLYLSQDGDTLFEAARKLREKSSRSVFWGHSSVIIFGKDVAEEGLKKQVDILYRQRHFRQSALIFVASGSAEEIIKSKVVQENLVSTSLKGLMKSQNLTSTIKKTTLQTVYSDLVNEYRELTIPAIFINSKTEKGLLKTTGLYGFRNDRLVSFIDASFTKQYLRLINEAKSAVETLNEGKGKFITFENLNSHTNIEPSLSQGKPAISIEIFANFNIADVHGDFNEITPAKIASWEKKLNQKIKKEVEEFLDYTKTENLDLIGIGESIHRKYPERWKKINKDWKNLYPKLDYSIEVKSSINHTYLLNDSL</sequence>
<dbReference type="InterPro" id="IPR046953">
    <property type="entry name" value="Spore_GerAC-like_C"/>
</dbReference>
<evidence type="ECO:0000256" key="5">
    <source>
        <dbReference type="ARBA" id="ARBA00023136"/>
    </source>
</evidence>
<reference evidence="11" key="1">
    <citation type="submission" date="2019-08" db="EMBL/GenBank/DDBJ databases">
        <authorList>
            <person name="Zheng X."/>
        </authorList>
    </citation>
    <scope>NUCLEOTIDE SEQUENCE [LARGE SCALE GENOMIC DNA]</scope>
    <source>
        <strain evidence="11">FJAT-25496</strain>
    </source>
</reference>
<dbReference type="InterPro" id="IPR008844">
    <property type="entry name" value="Spore_GerAC-like"/>
</dbReference>
<evidence type="ECO:0000256" key="3">
    <source>
        <dbReference type="ARBA" id="ARBA00022544"/>
    </source>
</evidence>
<dbReference type="OrthoDB" id="9816067at2"/>
<comment type="similarity">
    <text evidence="2">Belongs to the GerABKC lipoprotein family.</text>
</comment>
<dbReference type="InterPro" id="IPR057336">
    <property type="entry name" value="GerAC_N"/>
</dbReference>
<evidence type="ECO:0000313" key="11">
    <source>
        <dbReference type="Proteomes" id="UP000321555"/>
    </source>
</evidence>
<dbReference type="RefSeq" id="WP_057771001.1">
    <property type="nucleotide sequence ID" value="NZ_CP042593.1"/>
</dbReference>
<keyword evidence="3" id="KW-0309">Germination</keyword>
<name>A0A5B8Z570_CYTDA</name>
<dbReference type="GO" id="GO:0016020">
    <property type="term" value="C:membrane"/>
    <property type="evidence" value="ECO:0007669"/>
    <property type="project" value="UniProtKB-SubCell"/>
</dbReference>
<keyword evidence="5" id="KW-0472">Membrane</keyword>
<dbReference type="GO" id="GO:0009847">
    <property type="term" value="P:spore germination"/>
    <property type="evidence" value="ECO:0007669"/>
    <property type="project" value="InterPro"/>
</dbReference>
<dbReference type="PROSITE" id="PS51257">
    <property type="entry name" value="PROKAR_LIPOPROTEIN"/>
    <property type="match status" value="1"/>
</dbReference>
<evidence type="ECO:0000256" key="4">
    <source>
        <dbReference type="ARBA" id="ARBA00022729"/>
    </source>
</evidence>
<dbReference type="AlphaFoldDB" id="A0A5B8Z570"/>
<keyword evidence="11" id="KW-1185">Reference proteome</keyword>
<evidence type="ECO:0000313" key="10">
    <source>
        <dbReference type="EMBL" id="QED48225.1"/>
    </source>
</evidence>
<dbReference type="STRING" id="1742359.GCA_001439625_01826"/>
<proteinExistence type="inferred from homology"/>
<dbReference type="Proteomes" id="UP000321555">
    <property type="component" value="Chromosome"/>
</dbReference>
<dbReference type="KEGG" id="bda:FSZ17_13790"/>
<feature type="domain" description="Spore germination GerAC-like C-terminal" evidence="8">
    <location>
        <begin position="209"/>
        <end position="370"/>
    </location>
</feature>
<keyword evidence="6" id="KW-0564">Palmitate</keyword>
<evidence type="ECO:0000259" key="9">
    <source>
        <dbReference type="Pfam" id="PF25198"/>
    </source>
</evidence>
<gene>
    <name evidence="10" type="ORF">FSZ17_13790</name>
</gene>
<dbReference type="NCBIfam" id="TIGR02887">
    <property type="entry name" value="spore_ger_x_C"/>
    <property type="match status" value="1"/>
</dbReference>
<dbReference type="InterPro" id="IPR038501">
    <property type="entry name" value="Spore_GerAC_C_sf"/>
</dbReference>
<dbReference type="PANTHER" id="PTHR35789:SF1">
    <property type="entry name" value="SPORE GERMINATION PROTEIN B3"/>
    <property type="match status" value="1"/>
</dbReference>
<feature type="domain" description="Spore germination protein N-terminal" evidence="9">
    <location>
        <begin position="24"/>
        <end position="194"/>
    </location>
</feature>
<organism evidence="10 11">
    <name type="scientific">Cytobacillus dafuensis</name>
    <name type="common">Bacillus dafuensis</name>
    <dbReference type="NCBI Taxonomy" id="1742359"/>
    <lineage>
        <taxon>Bacteria</taxon>
        <taxon>Bacillati</taxon>
        <taxon>Bacillota</taxon>
        <taxon>Bacilli</taxon>
        <taxon>Bacillales</taxon>
        <taxon>Bacillaceae</taxon>
        <taxon>Cytobacillus</taxon>
    </lineage>
</organism>
<comment type="subcellular location">
    <subcellularLocation>
        <location evidence="1">Membrane</location>
        <topology evidence="1">Lipid-anchor</topology>
    </subcellularLocation>
</comment>